<keyword evidence="4" id="KW-0328">Glycosyltransferase</keyword>
<evidence type="ECO:0000256" key="1">
    <source>
        <dbReference type="ARBA" id="ARBA00022679"/>
    </source>
</evidence>
<evidence type="ECO:0000313" key="4">
    <source>
        <dbReference type="EMBL" id="AKB16444.1"/>
    </source>
</evidence>
<evidence type="ECO:0000313" key="5">
    <source>
        <dbReference type="Proteomes" id="UP000056925"/>
    </source>
</evidence>
<name>A0A0E3NHI8_METTE</name>
<organism evidence="4 5">
    <name type="scientific">Methanosarcina thermophila CHTI-55</name>
    <dbReference type="NCBI Taxonomy" id="1434121"/>
    <lineage>
        <taxon>Archaea</taxon>
        <taxon>Methanobacteriati</taxon>
        <taxon>Methanobacteriota</taxon>
        <taxon>Stenosarchaea group</taxon>
        <taxon>Methanomicrobia</taxon>
        <taxon>Methanosarcinales</taxon>
        <taxon>Methanosarcinaceae</taxon>
        <taxon>Methanosarcina</taxon>
    </lineage>
</organism>
<reference evidence="4 5" key="1">
    <citation type="submission" date="2014-07" db="EMBL/GenBank/DDBJ databases">
        <title>Methanogenic archaea and the global carbon cycle.</title>
        <authorList>
            <person name="Henriksen J.R."/>
            <person name="Luke J."/>
            <person name="Reinhart S."/>
            <person name="Benedict M.N."/>
            <person name="Youngblut N.D."/>
            <person name="Metcalf M.E."/>
            <person name="Whitaker R.J."/>
            <person name="Metcalf W.W."/>
        </authorList>
    </citation>
    <scope>NUCLEOTIDE SEQUENCE [LARGE SCALE GENOMIC DNA]</scope>
    <source>
        <strain evidence="4 5">CHTI-55</strain>
    </source>
</reference>
<dbReference type="HOGENOM" id="CLU_009583_27_1_2"/>
<dbReference type="GeneID" id="41603495"/>
<dbReference type="RefSeq" id="WP_148704544.1">
    <property type="nucleotide sequence ID" value="NZ_CP009502.1"/>
</dbReference>
<gene>
    <name evidence="4" type="ORF">MSTHC_2126</name>
</gene>
<dbReference type="InterPro" id="IPR001296">
    <property type="entry name" value="Glyco_trans_1"/>
</dbReference>
<dbReference type="Proteomes" id="UP000056925">
    <property type="component" value="Chromosome"/>
</dbReference>
<dbReference type="PANTHER" id="PTHR46401">
    <property type="entry name" value="GLYCOSYLTRANSFERASE WBBK-RELATED"/>
    <property type="match status" value="1"/>
</dbReference>
<keyword evidence="1 4" id="KW-0808">Transferase</keyword>
<dbReference type="EC" id="2.4.1.-" evidence="4"/>
<dbReference type="Gene3D" id="3.40.50.2000">
    <property type="entry name" value="Glycogen Phosphorylase B"/>
    <property type="match status" value="2"/>
</dbReference>
<dbReference type="EMBL" id="CP009502">
    <property type="protein sequence ID" value="AKB16444.1"/>
    <property type="molecule type" value="Genomic_DNA"/>
</dbReference>
<sequence length="383" mass="43340">MKIAFVTFEYPPFINGGAGIYASNITRELSKLGHNVVVFAPDLFDEVSSPNVNNLEIRKVSVNKIFPFKALQFWLRLPAEIKRAERETKFDIVHFNSISYWFLKKRLSKAKHIVTVHHLVKDAIKNNNLTLFSRIKDVSGENSLFLPLIEKRCLSSADILIAVSQFTKDQIIKNYNISSQQIEVVYNGIDIDNHNFSEEDIKETKKKFGLENKIILLFVGRVDDPRKGLDTLLYAMKKILKNKDVFLLVVGKGDQGNARKLSEILKIKGNVIFTGFVDSNDLKKYYSLCDIYVCPSRLEGFGLTILEAMVAGKPIVATNVGAIPEIIGDYGLLVNPDNDSELCDAIIRSIDSELSLFKPNLNAIEKFSWERASKKLLSIYSRL</sequence>
<evidence type="ECO:0000259" key="2">
    <source>
        <dbReference type="Pfam" id="PF00534"/>
    </source>
</evidence>
<feature type="domain" description="Glycosyltransferase subfamily 4-like N-terminal" evidence="3">
    <location>
        <begin position="16"/>
        <end position="192"/>
    </location>
</feature>
<dbReference type="AlphaFoldDB" id="A0A0E3NHI8"/>
<dbReference type="PATRIC" id="fig|1434121.4.peg.2584"/>
<protein>
    <submittedName>
        <fullName evidence="4">Glycosyltransferase</fullName>
        <ecNumber evidence="4">2.4.1.-</ecNumber>
    </submittedName>
</protein>
<dbReference type="GO" id="GO:0016757">
    <property type="term" value="F:glycosyltransferase activity"/>
    <property type="evidence" value="ECO:0007669"/>
    <property type="project" value="UniProtKB-KW"/>
</dbReference>
<dbReference type="KEGG" id="mthe:MSTHC_2126"/>
<dbReference type="SUPFAM" id="SSF53756">
    <property type="entry name" value="UDP-Glycosyltransferase/glycogen phosphorylase"/>
    <property type="match status" value="1"/>
</dbReference>
<evidence type="ECO:0000259" key="3">
    <source>
        <dbReference type="Pfam" id="PF13439"/>
    </source>
</evidence>
<dbReference type="Pfam" id="PF13439">
    <property type="entry name" value="Glyco_transf_4"/>
    <property type="match status" value="1"/>
</dbReference>
<dbReference type="CDD" id="cd03801">
    <property type="entry name" value="GT4_PimA-like"/>
    <property type="match status" value="1"/>
</dbReference>
<accession>A0A0E3NHI8</accession>
<dbReference type="InterPro" id="IPR028098">
    <property type="entry name" value="Glyco_trans_4-like_N"/>
</dbReference>
<feature type="domain" description="Glycosyl transferase family 1" evidence="2">
    <location>
        <begin position="201"/>
        <end position="353"/>
    </location>
</feature>
<proteinExistence type="predicted"/>
<dbReference type="Pfam" id="PF00534">
    <property type="entry name" value="Glycos_transf_1"/>
    <property type="match status" value="1"/>
</dbReference>
<dbReference type="PANTHER" id="PTHR46401:SF2">
    <property type="entry name" value="GLYCOSYLTRANSFERASE WBBK-RELATED"/>
    <property type="match status" value="1"/>
</dbReference>